<sequence length="54" mass="5876">MTLDIDLSLGSVSEALLAMFNRAPFLSHDSSAMEPQDLAYKVETTGKKGLLFSQ</sequence>
<accession>A0A9P6LY88</accession>
<dbReference type="Proteomes" id="UP000738359">
    <property type="component" value="Unassembled WGS sequence"/>
</dbReference>
<organism evidence="1 2">
    <name type="scientific">Mortierella alpina</name>
    <name type="common">Oleaginous fungus</name>
    <name type="synonym">Mortierella renispora</name>
    <dbReference type="NCBI Taxonomy" id="64518"/>
    <lineage>
        <taxon>Eukaryota</taxon>
        <taxon>Fungi</taxon>
        <taxon>Fungi incertae sedis</taxon>
        <taxon>Mucoromycota</taxon>
        <taxon>Mortierellomycotina</taxon>
        <taxon>Mortierellomycetes</taxon>
        <taxon>Mortierellales</taxon>
        <taxon>Mortierellaceae</taxon>
        <taxon>Mortierella</taxon>
    </lineage>
</organism>
<comment type="caution">
    <text evidence="1">The sequence shown here is derived from an EMBL/GenBank/DDBJ whole genome shotgun (WGS) entry which is preliminary data.</text>
</comment>
<evidence type="ECO:0000313" key="2">
    <source>
        <dbReference type="Proteomes" id="UP000738359"/>
    </source>
</evidence>
<evidence type="ECO:0000313" key="1">
    <source>
        <dbReference type="EMBL" id="KAF9950664.1"/>
    </source>
</evidence>
<proteinExistence type="predicted"/>
<reference evidence="1" key="1">
    <citation type="journal article" date="2020" name="Fungal Divers.">
        <title>Resolving the Mortierellaceae phylogeny through synthesis of multi-gene phylogenetics and phylogenomics.</title>
        <authorList>
            <person name="Vandepol N."/>
            <person name="Liber J."/>
            <person name="Desiro A."/>
            <person name="Na H."/>
            <person name="Kennedy M."/>
            <person name="Barry K."/>
            <person name="Grigoriev I.V."/>
            <person name="Miller A.N."/>
            <person name="O'Donnell K."/>
            <person name="Stajich J.E."/>
            <person name="Bonito G."/>
        </authorList>
    </citation>
    <scope>NUCLEOTIDE SEQUENCE</scope>
    <source>
        <strain evidence="1">CK1249</strain>
    </source>
</reference>
<name>A0A9P6LY88_MORAP</name>
<keyword evidence="2" id="KW-1185">Reference proteome</keyword>
<protein>
    <submittedName>
        <fullName evidence="1">Uncharacterized protein</fullName>
    </submittedName>
</protein>
<feature type="non-terminal residue" evidence="1">
    <location>
        <position position="54"/>
    </location>
</feature>
<dbReference type="EMBL" id="JAAAHY010001276">
    <property type="protein sequence ID" value="KAF9950664.1"/>
    <property type="molecule type" value="Genomic_DNA"/>
</dbReference>
<gene>
    <name evidence="1" type="ORF">BGZ70_001268</name>
</gene>
<dbReference type="AlphaFoldDB" id="A0A9P6LY88"/>